<gene>
    <name evidence="1" type="ORF">OMM_13160</name>
</gene>
<protein>
    <submittedName>
        <fullName evidence="1">Uncharacterized protein</fullName>
    </submittedName>
</protein>
<organism evidence="1 2">
    <name type="scientific">Candidatus Magnetoglobus multicellularis str. Araruama</name>
    <dbReference type="NCBI Taxonomy" id="890399"/>
    <lineage>
        <taxon>Bacteria</taxon>
        <taxon>Pseudomonadati</taxon>
        <taxon>Thermodesulfobacteriota</taxon>
        <taxon>Desulfobacteria</taxon>
        <taxon>Desulfobacterales</taxon>
        <taxon>Desulfobacteraceae</taxon>
        <taxon>Candidatus Magnetoglobus</taxon>
    </lineage>
</organism>
<feature type="non-terminal residue" evidence="1">
    <location>
        <position position="153"/>
    </location>
</feature>
<dbReference type="Proteomes" id="UP000189670">
    <property type="component" value="Unassembled WGS sequence"/>
</dbReference>
<proteinExistence type="predicted"/>
<name>A0A1V1NUC3_9BACT</name>
<evidence type="ECO:0000313" key="2">
    <source>
        <dbReference type="Proteomes" id="UP000189670"/>
    </source>
</evidence>
<reference evidence="2" key="1">
    <citation type="submission" date="2012-11" db="EMBL/GenBank/DDBJ databases">
        <authorList>
            <person name="Lucero-Rivera Y.E."/>
            <person name="Tovar-Ramirez D."/>
        </authorList>
    </citation>
    <scope>NUCLEOTIDE SEQUENCE [LARGE SCALE GENOMIC DNA]</scope>
    <source>
        <strain evidence="2">Araruama</strain>
    </source>
</reference>
<evidence type="ECO:0000313" key="1">
    <source>
        <dbReference type="EMBL" id="ETR66164.1"/>
    </source>
</evidence>
<dbReference type="EMBL" id="ATBP01002189">
    <property type="protein sequence ID" value="ETR66164.1"/>
    <property type="molecule type" value="Genomic_DNA"/>
</dbReference>
<accession>A0A1V1NUC3</accession>
<comment type="caution">
    <text evidence="1">The sequence shown here is derived from an EMBL/GenBank/DDBJ whole genome shotgun (WGS) entry which is preliminary data.</text>
</comment>
<sequence length="153" mass="17534">MHAESENLGWKYQDDIQFGVSLLAITQPADITTYYSCSMSLYSTDWDMLSTDIRQEEAKFQWILGINPHGNVGSPSDRTSTLSWDPSQFSEQGYYRLIKGYDNETQEVIVGDMRTTTEIQITGGNSEQFFTIIWFPIQDEFEFALDAGWNLIS</sequence>
<dbReference type="AlphaFoldDB" id="A0A1V1NUC3"/>